<dbReference type="Proteomes" id="UP000612282">
    <property type="component" value="Unassembled WGS sequence"/>
</dbReference>
<feature type="compositionally biased region" description="Basic and acidic residues" evidence="1">
    <location>
        <begin position="12"/>
        <end position="29"/>
    </location>
</feature>
<proteinExistence type="predicted"/>
<organism evidence="3 4">
    <name type="scientific">Actinoplanes couchii</name>
    <dbReference type="NCBI Taxonomy" id="403638"/>
    <lineage>
        <taxon>Bacteria</taxon>
        <taxon>Bacillati</taxon>
        <taxon>Actinomycetota</taxon>
        <taxon>Actinomycetes</taxon>
        <taxon>Micromonosporales</taxon>
        <taxon>Micromonosporaceae</taxon>
        <taxon>Actinoplanes</taxon>
    </lineage>
</organism>
<keyword evidence="2" id="KW-1133">Transmembrane helix</keyword>
<name>A0ABQ3X895_9ACTN</name>
<comment type="caution">
    <text evidence="3">The sequence shown here is derived from an EMBL/GenBank/DDBJ whole genome shotgun (WGS) entry which is preliminary data.</text>
</comment>
<keyword evidence="2" id="KW-0472">Membrane</keyword>
<evidence type="ECO:0000256" key="2">
    <source>
        <dbReference type="SAM" id="Phobius"/>
    </source>
</evidence>
<protein>
    <submittedName>
        <fullName evidence="3">Uncharacterized protein</fullName>
    </submittedName>
</protein>
<dbReference type="EMBL" id="BOMG01000042">
    <property type="protein sequence ID" value="GID54719.1"/>
    <property type="molecule type" value="Genomic_DNA"/>
</dbReference>
<keyword evidence="4" id="KW-1185">Reference proteome</keyword>
<evidence type="ECO:0000313" key="4">
    <source>
        <dbReference type="Proteomes" id="UP000612282"/>
    </source>
</evidence>
<evidence type="ECO:0000313" key="3">
    <source>
        <dbReference type="EMBL" id="GID54719.1"/>
    </source>
</evidence>
<accession>A0ABQ3X895</accession>
<feature type="transmembrane region" description="Helical" evidence="2">
    <location>
        <begin position="73"/>
        <end position="94"/>
    </location>
</feature>
<evidence type="ECO:0000256" key="1">
    <source>
        <dbReference type="SAM" id="MobiDB-lite"/>
    </source>
</evidence>
<keyword evidence="2" id="KW-0812">Transmembrane</keyword>
<sequence length="111" mass="11938">MNRYRPSSPFSGHEHRAVLRGRAGRDRAGRPGARVELTDRIDGVFGAGKLTAAVDVTASADGAALPVTTGSSVLWRVPWTLVHLLLLVGAVLAIRRWRRRGMTPVPAAVHP</sequence>
<gene>
    <name evidence="3" type="ORF">Aco03nite_031230</name>
</gene>
<feature type="region of interest" description="Disordered" evidence="1">
    <location>
        <begin position="1"/>
        <end position="33"/>
    </location>
</feature>
<reference evidence="3 4" key="1">
    <citation type="submission" date="2021-01" db="EMBL/GenBank/DDBJ databases">
        <title>Whole genome shotgun sequence of Actinoplanes couchii NBRC 106145.</title>
        <authorList>
            <person name="Komaki H."/>
            <person name="Tamura T."/>
        </authorList>
    </citation>
    <scope>NUCLEOTIDE SEQUENCE [LARGE SCALE GENOMIC DNA]</scope>
    <source>
        <strain evidence="3 4">NBRC 106145</strain>
    </source>
</reference>